<dbReference type="EMBL" id="BNAR01000024">
    <property type="protein sequence ID" value="GHH60634.1"/>
    <property type="molecule type" value="Genomic_DNA"/>
</dbReference>
<evidence type="ECO:0000256" key="1">
    <source>
        <dbReference type="SAM" id="MobiDB-lite"/>
    </source>
</evidence>
<name>A0ABQ3MW91_9PSEU</name>
<sequence>MAVATLGDVIAALRASLERLPFTELADALDAAEEARSLVEQVAEGSDQAELHQVLGWFGQVTAGIDELQRKVSAIHSDVTAVANRLEGTGKADEPLPPAPADPNRSRGALLSKLPDREGGKTSGIWVDESGAEHAIVSGEHDWQQARDVLAELRIGPARGTLWVAAHVEVKLAAMLRGLAAKDVTLAVNNEPCNEGRWSCDRLLSRILKPGQTVTIYWPGGSQSYRGKEVQN</sequence>
<comment type="caution">
    <text evidence="2">The sequence shown here is derived from an EMBL/GenBank/DDBJ whole genome shotgun (WGS) entry which is preliminary data.</text>
</comment>
<accession>A0ABQ3MW91</accession>
<keyword evidence="3" id="KW-1185">Reference proteome</keyword>
<organism evidence="2 3">
    <name type="scientific">Lentzea cavernae</name>
    <dbReference type="NCBI Taxonomy" id="2020703"/>
    <lineage>
        <taxon>Bacteria</taxon>
        <taxon>Bacillati</taxon>
        <taxon>Actinomycetota</taxon>
        <taxon>Actinomycetes</taxon>
        <taxon>Pseudonocardiales</taxon>
        <taxon>Pseudonocardiaceae</taxon>
        <taxon>Lentzea</taxon>
    </lineage>
</organism>
<dbReference type="Pfam" id="PF14428">
    <property type="entry name" value="DddA-like"/>
    <property type="match status" value="1"/>
</dbReference>
<protein>
    <recommendedName>
        <fullName evidence="4">SCP1.201-like deaminase</fullName>
    </recommendedName>
</protein>
<evidence type="ECO:0008006" key="4">
    <source>
        <dbReference type="Google" id="ProtNLM"/>
    </source>
</evidence>
<dbReference type="InterPro" id="IPR032724">
    <property type="entry name" value="SCP1.201-like"/>
</dbReference>
<reference evidence="3" key="1">
    <citation type="journal article" date="2019" name="Int. J. Syst. Evol. Microbiol.">
        <title>The Global Catalogue of Microorganisms (GCM) 10K type strain sequencing project: providing services to taxonomists for standard genome sequencing and annotation.</title>
        <authorList>
            <consortium name="The Broad Institute Genomics Platform"/>
            <consortium name="The Broad Institute Genome Sequencing Center for Infectious Disease"/>
            <person name="Wu L."/>
            <person name="Ma J."/>
        </authorList>
    </citation>
    <scope>NUCLEOTIDE SEQUENCE [LARGE SCALE GENOMIC DNA]</scope>
    <source>
        <strain evidence="3">CGMCC 4.7367</strain>
    </source>
</reference>
<evidence type="ECO:0000313" key="2">
    <source>
        <dbReference type="EMBL" id="GHH60634.1"/>
    </source>
</evidence>
<dbReference type="Proteomes" id="UP000605568">
    <property type="component" value="Unassembled WGS sequence"/>
</dbReference>
<evidence type="ECO:0000313" key="3">
    <source>
        <dbReference type="Proteomes" id="UP000605568"/>
    </source>
</evidence>
<gene>
    <name evidence="2" type="ORF">GCM10017774_85350</name>
</gene>
<feature type="region of interest" description="Disordered" evidence="1">
    <location>
        <begin position="87"/>
        <end position="121"/>
    </location>
</feature>
<proteinExistence type="predicted"/>